<keyword evidence="7" id="KW-1185">Reference proteome</keyword>
<dbReference type="Proteomes" id="UP000199220">
    <property type="component" value="Unassembled WGS sequence"/>
</dbReference>
<dbReference type="GO" id="GO:0004518">
    <property type="term" value="F:nuclease activity"/>
    <property type="evidence" value="ECO:0007669"/>
    <property type="project" value="UniProtKB-KW"/>
</dbReference>
<evidence type="ECO:0000256" key="4">
    <source>
        <dbReference type="ARBA" id="ARBA00022842"/>
    </source>
</evidence>
<keyword evidence="1" id="KW-0540">Nuclease</keyword>
<evidence type="ECO:0000313" key="6">
    <source>
        <dbReference type="EMBL" id="SEE95623.1"/>
    </source>
</evidence>
<organism evidence="6 7">
    <name type="scientific">Ruania alba</name>
    <dbReference type="NCBI Taxonomy" id="648782"/>
    <lineage>
        <taxon>Bacteria</taxon>
        <taxon>Bacillati</taxon>
        <taxon>Actinomycetota</taxon>
        <taxon>Actinomycetes</taxon>
        <taxon>Micrococcales</taxon>
        <taxon>Ruaniaceae</taxon>
        <taxon>Ruania</taxon>
    </lineage>
</organism>
<dbReference type="EMBL" id="FNTX01000002">
    <property type="protein sequence ID" value="SEE95623.1"/>
    <property type="molecule type" value="Genomic_DNA"/>
</dbReference>
<dbReference type="GO" id="GO:0016787">
    <property type="term" value="F:hydrolase activity"/>
    <property type="evidence" value="ECO:0007669"/>
    <property type="project" value="UniProtKB-KW"/>
</dbReference>
<reference evidence="7" key="1">
    <citation type="submission" date="2016-10" db="EMBL/GenBank/DDBJ databases">
        <authorList>
            <person name="Varghese N."/>
            <person name="Submissions S."/>
        </authorList>
    </citation>
    <scope>NUCLEOTIDE SEQUENCE [LARGE SCALE GENOMIC DNA]</scope>
    <source>
        <strain evidence="7">DSM 21368</strain>
    </source>
</reference>
<keyword evidence="2" id="KW-0479">Metal-binding</keyword>
<dbReference type="CDD" id="cd09871">
    <property type="entry name" value="PIN_MtVapC28-VapC30-like"/>
    <property type="match status" value="1"/>
</dbReference>
<evidence type="ECO:0000313" key="7">
    <source>
        <dbReference type="Proteomes" id="UP000199220"/>
    </source>
</evidence>
<dbReference type="Pfam" id="PF01850">
    <property type="entry name" value="PIN"/>
    <property type="match status" value="1"/>
</dbReference>
<evidence type="ECO:0000256" key="2">
    <source>
        <dbReference type="ARBA" id="ARBA00022723"/>
    </source>
</evidence>
<dbReference type="AlphaFoldDB" id="A0A1H5N259"/>
<evidence type="ECO:0000256" key="1">
    <source>
        <dbReference type="ARBA" id="ARBA00022722"/>
    </source>
</evidence>
<protein>
    <submittedName>
        <fullName evidence="6">Uncharacterized protein, contains PIN domain</fullName>
    </submittedName>
</protein>
<proteinExistence type="predicted"/>
<dbReference type="STRING" id="648782.SAMN04488554_3861"/>
<keyword evidence="4" id="KW-0460">Magnesium</keyword>
<name>A0A1H5N259_9MICO</name>
<evidence type="ECO:0000256" key="3">
    <source>
        <dbReference type="ARBA" id="ARBA00022801"/>
    </source>
</evidence>
<gene>
    <name evidence="6" type="ORF">SAMN04488554_3861</name>
</gene>
<dbReference type="RefSeq" id="WP_245708946.1">
    <property type="nucleotide sequence ID" value="NZ_FNTX01000002.1"/>
</dbReference>
<evidence type="ECO:0000259" key="5">
    <source>
        <dbReference type="Pfam" id="PF01850"/>
    </source>
</evidence>
<dbReference type="GO" id="GO:0046872">
    <property type="term" value="F:metal ion binding"/>
    <property type="evidence" value="ECO:0007669"/>
    <property type="project" value="UniProtKB-KW"/>
</dbReference>
<feature type="domain" description="PIN" evidence="5">
    <location>
        <begin position="1"/>
        <end position="93"/>
    </location>
</feature>
<dbReference type="SUPFAM" id="SSF88723">
    <property type="entry name" value="PIN domain-like"/>
    <property type="match status" value="1"/>
</dbReference>
<dbReference type="InterPro" id="IPR002716">
    <property type="entry name" value="PIN_dom"/>
</dbReference>
<dbReference type="Gene3D" id="3.40.50.1010">
    <property type="entry name" value="5'-nuclease"/>
    <property type="match status" value="1"/>
</dbReference>
<sequence length="98" mass="10760">MTSAASVTEAALVVQSRQGPDAVEDLRRALRQAKVEIAPVDEEQAWLAHAAWQRFGTGRHPAGLNYGDCFSYALARSRAVPLLFTGEDFTQTDIEQAR</sequence>
<accession>A0A1H5N259</accession>
<keyword evidence="3" id="KW-0378">Hydrolase</keyword>
<dbReference type="InterPro" id="IPR029060">
    <property type="entry name" value="PIN-like_dom_sf"/>
</dbReference>